<feature type="region of interest" description="Disordered" evidence="1">
    <location>
        <begin position="341"/>
        <end position="360"/>
    </location>
</feature>
<dbReference type="Proteomes" id="UP001500909">
    <property type="component" value="Unassembled WGS sequence"/>
</dbReference>
<sequence>MNGAHAAHAAHRYGRKMLQPLVIGLGRSGAGLHAKALARLAALPEAPLRTAPLVACDPRPEAGRDLTGVTVTRTLAEAVRLVTPQHTVVHVCTPPASRTPVLAELAALGFRRFLVEKPLAADRTALDDIVRLRRHHDLDLVVVSHWLAAALTDRLRALVRERPYGALRHLAFAQHKPRFARTFTGEGHPTAFDVEIPHSLGVALDLAGPAELGDAHWSDLRCEDGVRRFMGSARLTLRHHSGVRTEITSDLASPVQQRSVTLRFERGAVTGHYPLSEHDDHAQLVLPDDPHGPRVFHDDALTAFIRRTYQDFAAGRRNHSTVPYDVVRLLCAAKDHCRAAERTPAGETPAVPTTEEQHVR</sequence>
<evidence type="ECO:0000313" key="2">
    <source>
        <dbReference type="EMBL" id="GAA0445621.1"/>
    </source>
</evidence>
<keyword evidence="3" id="KW-1185">Reference proteome</keyword>
<proteinExistence type="predicted"/>
<dbReference type="SUPFAM" id="SSF51735">
    <property type="entry name" value="NAD(P)-binding Rossmann-fold domains"/>
    <property type="match status" value="1"/>
</dbReference>
<organism evidence="2 3">
    <name type="scientific">Streptomyces olivaceiscleroticus</name>
    <dbReference type="NCBI Taxonomy" id="68245"/>
    <lineage>
        <taxon>Bacteria</taxon>
        <taxon>Bacillati</taxon>
        <taxon>Actinomycetota</taxon>
        <taxon>Actinomycetes</taxon>
        <taxon>Kitasatosporales</taxon>
        <taxon>Streptomycetaceae</taxon>
        <taxon>Streptomyces</taxon>
    </lineage>
</organism>
<dbReference type="Gene3D" id="3.40.50.720">
    <property type="entry name" value="NAD(P)-binding Rossmann-like Domain"/>
    <property type="match status" value="1"/>
</dbReference>
<comment type="caution">
    <text evidence="2">The sequence shown here is derived from an EMBL/GenBank/DDBJ whole genome shotgun (WGS) entry which is preliminary data.</text>
</comment>
<protein>
    <recommendedName>
        <fullName evidence="4">Gfo/Idh/MocA-like oxidoreductase N-terminal domain-containing protein</fullName>
    </recommendedName>
</protein>
<dbReference type="EMBL" id="BAAABY010000007">
    <property type="protein sequence ID" value="GAA0445621.1"/>
    <property type="molecule type" value="Genomic_DNA"/>
</dbReference>
<accession>A0ABN0ZFB6</accession>
<evidence type="ECO:0000256" key="1">
    <source>
        <dbReference type="SAM" id="MobiDB-lite"/>
    </source>
</evidence>
<gene>
    <name evidence="2" type="ORF">GCM10010361_06740</name>
</gene>
<reference evidence="2 3" key="1">
    <citation type="journal article" date="2019" name="Int. J. Syst. Evol. Microbiol.">
        <title>The Global Catalogue of Microorganisms (GCM) 10K type strain sequencing project: providing services to taxonomists for standard genome sequencing and annotation.</title>
        <authorList>
            <consortium name="The Broad Institute Genomics Platform"/>
            <consortium name="The Broad Institute Genome Sequencing Center for Infectious Disease"/>
            <person name="Wu L."/>
            <person name="Ma J."/>
        </authorList>
    </citation>
    <scope>NUCLEOTIDE SEQUENCE [LARGE SCALE GENOMIC DNA]</scope>
    <source>
        <strain evidence="2 3">JCM 4805</strain>
    </source>
</reference>
<evidence type="ECO:0008006" key="4">
    <source>
        <dbReference type="Google" id="ProtNLM"/>
    </source>
</evidence>
<evidence type="ECO:0000313" key="3">
    <source>
        <dbReference type="Proteomes" id="UP001500909"/>
    </source>
</evidence>
<name>A0ABN0ZFB6_9ACTN</name>
<dbReference type="InterPro" id="IPR036291">
    <property type="entry name" value="NAD(P)-bd_dom_sf"/>
</dbReference>
<dbReference type="RefSeq" id="WP_346092838.1">
    <property type="nucleotide sequence ID" value="NZ_BAAABY010000007.1"/>
</dbReference>